<dbReference type="InterPro" id="IPR050767">
    <property type="entry name" value="Sel1_AlgK"/>
</dbReference>
<sequence>METLKENFERLSAKIKTSGKPAAAWFPQYTTTSLLNAENWWEALAVCEYALDTCEDETLTEDFFELIFSAFDCNVEVGLNEEEYEFWWEKVMQVCDRVAVFSGAGWAQKGAKYSEARYGKRDMSFLFPYYEKAADMGWAEAEATVAYWKFMGFYCEQDKEEGERRFAALSSPEALLWGKHYRAFAEEFTGNKEKALQIRKELLEELPEGHRLRAHTYAALGDAIDREEGGVAEEAAYYEKSLEIVPNLYTLKNLATLYFRYPELGKPKELGFELWEKAWHAGVWSAANFLGYNYQEEEWQDMPKAIEWLEKGMLYCELYSAYELALIYLYSDDYKNVERGLMCLDRCVEGDYVAGIEGLAIVYFNGDLVEEDMNRAKELLEKAVELGSGNAAYRIGWMYERGFLSEKPDYVKAMECYEKAASMENADGYCRAALYLANGYSGVTDAVKSREYYEKAAELGSCFALIELSFLYENGDGVEKSYEKAFELCSKAAGEEYPYAMFRVGLYLEKGVLGEARLEEAFGWYVKAAEAGDMDAVFALGRCYKHGIGTEEDFDKALECFSKGAEKNESRCLTELGLAYENGNGVEENPQKAVEYMTQAAEQNYGYAQFKMGEYNFFGYGSCLEDNKKAVEWYEKAVANEVPMAMIRIGEYYLYDYDSLNESEKAYSYFKKAADEYEWYSEGLGICYEMGIGVEDNETEAFKYYTLAADSGNVTSMYRTGLCYYNGVGVKENYAEAYRWFTDAAGHENVGATYYLGKMLMYGEGCTPDPETAIQWLMKAAEKNNDKAQFELGNAYLMGNGVEENDEIAMEWFEKAAENGNEKALKITGRRRK</sequence>
<dbReference type="Proteomes" id="UP000267159">
    <property type="component" value="Unassembled WGS sequence"/>
</dbReference>
<name>A0A3L8AAQ3_9BACE</name>
<protein>
    <recommendedName>
        <fullName evidence="3">Secretory immunoglobulin A-binding protein EsiB</fullName>
    </recommendedName>
</protein>
<dbReference type="Gene3D" id="1.25.40.10">
    <property type="entry name" value="Tetratricopeptide repeat domain"/>
    <property type="match status" value="5"/>
</dbReference>
<dbReference type="EMBL" id="RAZM01000026">
    <property type="protein sequence ID" value="RLT80142.1"/>
    <property type="molecule type" value="Genomic_DNA"/>
</dbReference>
<dbReference type="PANTHER" id="PTHR11102:SF160">
    <property type="entry name" value="ERAD-ASSOCIATED E3 UBIQUITIN-PROTEIN LIGASE COMPONENT HRD3"/>
    <property type="match status" value="1"/>
</dbReference>
<dbReference type="InterPro" id="IPR006597">
    <property type="entry name" value="Sel1-like"/>
</dbReference>
<gene>
    <name evidence="1" type="ORF">D7Y07_09900</name>
</gene>
<dbReference type="SMART" id="SM00671">
    <property type="entry name" value="SEL1"/>
    <property type="match status" value="13"/>
</dbReference>
<reference evidence="1 2" key="1">
    <citation type="submission" date="2018-09" db="EMBL/GenBank/DDBJ databases">
        <title>Murine metabolic-syndrome-specific gut microbial biobank.</title>
        <authorList>
            <person name="Liu C."/>
        </authorList>
    </citation>
    <scope>NUCLEOTIDE SEQUENCE [LARGE SCALE GENOMIC DNA]</scope>
    <source>
        <strain evidence="1 2">0.1X-D8-26</strain>
    </source>
</reference>
<evidence type="ECO:0000313" key="2">
    <source>
        <dbReference type="Proteomes" id="UP000267159"/>
    </source>
</evidence>
<dbReference type="Pfam" id="PF08238">
    <property type="entry name" value="Sel1"/>
    <property type="match status" value="15"/>
</dbReference>
<dbReference type="InterPro" id="IPR011990">
    <property type="entry name" value="TPR-like_helical_dom_sf"/>
</dbReference>
<evidence type="ECO:0000313" key="1">
    <source>
        <dbReference type="EMBL" id="RLT80142.1"/>
    </source>
</evidence>
<dbReference type="SUPFAM" id="SSF81901">
    <property type="entry name" value="HCP-like"/>
    <property type="match status" value="4"/>
</dbReference>
<dbReference type="AlphaFoldDB" id="A0A3L8AAQ3"/>
<proteinExistence type="predicted"/>
<dbReference type="STRING" id="1235814.GCA_000613385_04848"/>
<accession>A0A3L8AAQ3</accession>
<dbReference type="RefSeq" id="WP_121766103.1">
    <property type="nucleotide sequence ID" value="NZ_RAZM01000026.1"/>
</dbReference>
<evidence type="ECO:0008006" key="3">
    <source>
        <dbReference type="Google" id="ProtNLM"/>
    </source>
</evidence>
<dbReference type="PANTHER" id="PTHR11102">
    <property type="entry name" value="SEL-1-LIKE PROTEIN"/>
    <property type="match status" value="1"/>
</dbReference>
<comment type="caution">
    <text evidence="1">The sequence shown here is derived from an EMBL/GenBank/DDBJ whole genome shotgun (WGS) entry which is preliminary data.</text>
</comment>
<organism evidence="1 2">
    <name type="scientific">Bacteroides acidifaciens</name>
    <dbReference type="NCBI Taxonomy" id="85831"/>
    <lineage>
        <taxon>Bacteria</taxon>
        <taxon>Pseudomonadati</taxon>
        <taxon>Bacteroidota</taxon>
        <taxon>Bacteroidia</taxon>
        <taxon>Bacteroidales</taxon>
        <taxon>Bacteroidaceae</taxon>
        <taxon>Bacteroides</taxon>
    </lineage>
</organism>